<reference evidence="2" key="1">
    <citation type="submission" date="2021-06" db="EMBL/GenBank/DDBJ databases">
        <title>Updating the genus Pseudomonas: Description of 43 new species and partition of the Pseudomonas putida group.</title>
        <authorList>
            <person name="Girard L."/>
            <person name="Lood C."/>
            <person name="Vandamme P."/>
            <person name="Rokni-Zadeh H."/>
            <person name="Van Noort V."/>
            <person name="Hofte M."/>
            <person name="Lavigne R."/>
            <person name="De Mot R."/>
        </authorList>
    </citation>
    <scope>NUCLEOTIDE SEQUENCE</scope>
    <source>
        <strain evidence="2">SWRI88</strain>
    </source>
</reference>
<evidence type="ECO:0000256" key="1">
    <source>
        <dbReference type="SAM" id="SignalP"/>
    </source>
</evidence>
<accession>A0ABS6RGT6</accession>
<evidence type="ECO:0000313" key="3">
    <source>
        <dbReference type="Proteomes" id="UP001048763"/>
    </source>
</evidence>
<keyword evidence="1" id="KW-0732">Signal</keyword>
<comment type="caution">
    <text evidence="2">The sequence shown here is derived from an EMBL/GenBank/DDBJ whole genome shotgun (WGS) entry which is preliminary data.</text>
</comment>
<feature type="signal peptide" evidence="1">
    <location>
        <begin position="1"/>
        <end position="30"/>
    </location>
</feature>
<proteinExistence type="predicted"/>
<protein>
    <submittedName>
        <fullName evidence="2">Uncharacterized protein</fullName>
    </submittedName>
</protein>
<gene>
    <name evidence="2" type="ORF">KVG85_04800</name>
</gene>
<name>A0ABS6RGT6_9PSED</name>
<dbReference type="PROSITE" id="PS51318">
    <property type="entry name" value="TAT"/>
    <property type="match status" value="1"/>
</dbReference>
<dbReference type="RefSeq" id="WP_217863122.1">
    <property type="nucleotide sequence ID" value="NZ_JAHSTX010000001.1"/>
</dbReference>
<organism evidence="2 3">
    <name type="scientific">Pseudomonas triticicola</name>
    <dbReference type="NCBI Taxonomy" id="2842345"/>
    <lineage>
        <taxon>Bacteria</taxon>
        <taxon>Pseudomonadati</taxon>
        <taxon>Pseudomonadota</taxon>
        <taxon>Gammaproteobacteria</taxon>
        <taxon>Pseudomonadales</taxon>
        <taxon>Pseudomonadaceae</taxon>
        <taxon>Pseudomonas</taxon>
    </lineage>
</organism>
<feature type="chain" id="PRO_5047054302" evidence="1">
    <location>
        <begin position="31"/>
        <end position="48"/>
    </location>
</feature>
<evidence type="ECO:0000313" key="2">
    <source>
        <dbReference type="EMBL" id="MBV4545423.1"/>
    </source>
</evidence>
<dbReference type="InterPro" id="IPR006311">
    <property type="entry name" value="TAT_signal"/>
</dbReference>
<dbReference type="EMBL" id="JAHSTX010000001">
    <property type="protein sequence ID" value="MBV4545423.1"/>
    <property type="molecule type" value="Genomic_DNA"/>
</dbReference>
<dbReference type="Proteomes" id="UP001048763">
    <property type="component" value="Unassembled WGS sequence"/>
</dbReference>
<keyword evidence="3" id="KW-1185">Reference proteome</keyword>
<sequence length="48" mass="5059">MRHTESYSRRRLLTLAAQAAALFTIDRALAGSVAPTATAPPTAGDQTM</sequence>